<dbReference type="AlphaFoldDB" id="A0A5N4EHM4"/>
<organism evidence="4 5">
    <name type="scientific">Camelus dromedarius</name>
    <name type="common">Dromedary</name>
    <name type="synonym">Arabian camel</name>
    <dbReference type="NCBI Taxonomy" id="9838"/>
    <lineage>
        <taxon>Eukaryota</taxon>
        <taxon>Metazoa</taxon>
        <taxon>Chordata</taxon>
        <taxon>Craniata</taxon>
        <taxon>Vertebrata</taxon>
        <taxon>Euteleostomi</taxon>
        <taxon>Mammalia</taxon>
        <taxon>Eutheria</taxon>
        <taxon>Laurasiatheria</taxon>
        <taxon>Artiodactyla</taxon>
        <taxon>Tylopoda</taxon>
        <taxon>Camelidae</taxon>
        <taxon>Camelus</taxon>
    </lineage>
</organism>
<evidence type="ECO:0000256" key="2">
    <source>
        <dbReference type="ARBA" id="ARBA00022737"/>
    </source>
</evidence>
<dbReference type="InterPro" id="IPR057855">
    <property type="entry name" value="Beta-prop_WDR19_1st"/>
</dbReference>
<keyword evidence="2" id="KW-0677">Repeat</keyword>
<dbReference type="EMBL" id="JWIN03000002">
    <property type="protein sequence ID" value="KAB1282887.1"/>
    <property type="molecule type" value="Genomic_DNA"/>
</dbReference>
<dbReference type="PANTHER" id="PTHR14920">
    <property type="entry name" value="OSMOTIC AVOIDANCE ABNORMAL PROTEIN 1/WD REPEAT MEMBRANE PROTEIN"/>
    <property type="match status" value="1"/>
</dbReference>
<reference evidence="4 5" key="1">
    <citation type="journal article" date="2019" name="Mol. Ecol. Resour.">
        <title>Improving Illumina assemblies with Hi-C and long reads: an example with the North African dromedary.</title>
        <authorList>
            <person name="Elbers J.P."/>
            <person name="Rogers M.F."/>
            <person name="Perelman P.L."/>
            <person name="Proskuryakova A.A."/>
            <person name="Serdyukova N.A."/>
            <person name="Johnson W.E."/>
            <person name="Horin P."/>
            <person name="Corander J."/>
            <person name="Murphy D."/>
            <person name="Burger P.A."/>
        </authorList>
    </citation>
    <scope>NUCLEOTIDE SEQUENCE [LARGE SCALE GENOMIC DNA]</scope>
    <source>
        <strain evidence="4">Drom800</strain>
        <tissue evidence="4">Blood</tissue>
    </source>
</reference>
<proteinExistence type="predicted"/>
<dbReference type="GO" id="GO:0035721">
    <property type="term" value="P:intraciliary retrograde transport"/>
    <property type="evidence" value="ECO:0007669"/>
    <property type="project" value="InterPro"/>
</dbReference>
<dbReference type="InterPro" id="IPR001680">
    <property type="entry name" value="WD40_rpt"/>
</dbReference>
<dbReference type="FunFam" id="2.130.10.10:FF:002555">
    <property type="entry name" value="WD repeat domain 19"/>
    <property type="match status" value="1"/>
</dbReference>
<dbReference type="GO" id="GO:0060271">
    <property type="term" value="P:cilium assembly"/>
    <property type="evidence" value="ECO:0007669"/>
    <property type="project" value="TreeGrafter"/>
</dbReference>
<dbReference type="Gene3D" id="2.130.10.10">
    <property type="entry name" value="YVTN repeat-like/Quinoprotein amine dehydrogenase"/>
    <property type="match status" value="1"/>
</dbReference>
<accession>A0A5N4EHM4</accession>
<dbReference type="Proteomes" id="UP000299084">
    <property type="component" value="Unassembled WGS sequence"/>
</dbReference>
<protein>
    <submittedName>
        <fullName evidence="4">WD repeat-containing protein 19</fullName>
    </submittedName>
</protein>
<gene>
    <name evidence="4" type="ORF">Cadr_000002147</name>
</gene>
<keyword evidence="1" id="KW-0853">WD repeat</keyword>
<keyword evidence="5" id="KW-1185">Reference proteome</keyword>
<dbReference type="GO" id="GO:0005929">
    <property type="term" value="C:cilium"/>
    <property type="evidence" value="ECO:0007669"/>
    <property type="project" value="TreeGrafter"/>
</dbReference>
<dbReference type="InterPro" id="IPR036322">
    <property type="entry name" value="WD40_repeat_dom_sf"/>
</dbReference>
<dbReference type="InterPro" id="IPR015943">
    <property type="entry name" value="WD40/YVTN_repeat-like_dom_sf"/>
</dbReference>
<dbReference type="Pfam" id="PF23389">
    <property type="entry name" value="Beta-prop_WDR19_1st"/>
    <property type="match status" value="2"/>
</dbReference>
<dbReference type="InterPro" id="IPR040379">
    <property type="entry name" value="WDR19/dyf-2"/>
</dbReference>
<feature type="domain" description="WDR19 first beta-propeller" evidence="3">
    <location>
        <begin position="213"/>
        <end position="284"/>
    </location>
</feature>
<dbReference type="PANTHER" id="PTHR14920:SF2">
    <property type="entry name" value="WD REPEAT-CONTAINING PROTEIN 19"/>
    <property type="match status" value="1"/>
</dbReference>
<dbReference type="SMART" id="SM00320">
    <property type="entry name" value="WD40"/>
    <property type="match status" value="3"/>
</dbReference>
<evidence type="ECO:0000313" key="4">
    <source>
        <dbReference type="EMBL" id="KAB1282887.1"/>
    </source>
</evidence>
<sequence>MKCVFSLLEKTWLGTPIQFTWQKTSGNYLAVTGADHIVKIFDRHGQKRSEINLSGNCVAMDWDKDGDILAVIAEKSSCIYLWDANTNKTSQLDSGMRNLYLNVTGIKCLSFFGQNLEVSWLLELLKEICLFIIVRHLERFLSLVGKHTKRITCGCWNAENMLALGGEDKMITVSNQEGDTIRQSYNKNETCFINRMNFSVGFIHRDIVCSPLQTPVRSEPSDMQFCVMKTDDRASAAESMISVVVGKKTLFLFNLNEPDNPIDLEFQQHYGNIVCYSWYVQKLITERYLCIFPY</sequence>
<evidence type="ECO:0000256" key="1">
    <source>
        <dbReference type="ARBA" id="ARBA00022574"/>
    </source>
</evidence>
<dbReference type="SUPFAM" id="SSF50978">
    <property type="entry name" value="WD40 repeat-like"/>
    <property type="match status" value="1"/>
</dbReference>
<name>A0A5N4EHM4_CAMDR</name>
<feature type="domain" description="WDR19 first beta-propeller" evidence="3">
    <location>
        <begin position="18"/>
        <end position="190"/>
    </location>
</feature>
<comment type="caution">
    <text evidence="4">The sequence shown here is derived from an EMBL/GenBank/DDBJ whole genome shotgun (WGS) entry which is preliminary data.</text>
</comment>
<dbReference type="GO" id="GO:0030991">
    <property type="term" value="C:intraciliary transport particle A"/>
    <property type="evidence" value="ECO:0007669"/>
    <property type="project" value="TreeGrafter"/>
</dbReference>
<evidence type="ECO:0000313" key="5">
    <source>
        <dbReference type="Proteomes" id="UP000299084"/>
    </source>
</evidence>
<evidence type="ECO:0000259" key="3">
    <source>
        <dbReference type="Pfam" id="PF23389"/>
    </source>
</evidence>